<gene>
    <name evidence="1" type="ORF">UFOPK4420_00075</name>
</gene>
<proteinExistence type="predicted"/>
<dbReference type="AlphaFoldDB" id="A0A6J7VMR2"/>
<reference evidence="1" key="1">
    <citation type="submission" date="2020-05" db="EMBL/GenBank/DDBJ databases">
        <authorList>
            <person name="Chiriac C."/>
            <person name="Salcher M."/>
            <person name="Ghai R."/>
            <person name="Kavagutti S V."/>
        </authorList>
    </citation>
    <scope>NUCLEOTIDE SEQUENCE</scope>
</reference>
<accession>A0A6J7VMR2</accession>
<sequence>MAYLILFTVIHSLFPPFWILPFEIKVVKLFDLFKAQSLSSQLNKIDFESIEIGELGVP</sequence>
<protein>
    <submittedName>
        <fullName evidence="1">Unannotated protein</fullName>
    </submittedName>
</protein>
<organism evidence="1">
    <name type="scientific">freshwater metagenome</name>
    <dbReference type="NCBI Taxonomy" id="449393"/>
    <lineage>
        <taxon>unclassified sequences</taxon>
        <taxon>metagenomes</taxon>
        <taxon>ecological metagenomes</taxon>
    </lineage>
</organism>
<dbReference type="EMBL" id="CAFBRU010000003">
    <property type="protein sequence ID" value="CAB5103365.1"/>
    <property type="molecule type" value="Genomic_DNA"/>
</dbReference>
<evidence type="ECO:0000313" key="1">
    <source>
        <dbReference type="EMBL" id="CAB5103365.1"/>
    </source>
</evidence>
<name>A0A6J7VMR2_9ZZZZ</name>